<dbReference type="OrthoDB" id="9806902at2"/>
<reference evidence="2 3" key="1">
    <citation type="submission" date="2018-08" db="EMBL/GenBank/DDBJ databases">
        <title>A genome reference for cultivated species of the human gut microbiota.</title>
        <authorList>
            <person name="Zou Y."/>
            <person name="Xue W."/>
            <person name="Luo G."/>
        </authorList>
    </citation>
    <scope>NUCLEOTIDE SEQUENCE [LARGE SCALE GENOMIC DNA]</scope>
    <source>
        <strain evidence="2 3">AF37-2AT</strain>
    </source>
</reference>
<evidence type="ECO:0000259" key="1">
    <source>
        <dbReference type="Pfam" id="PF12146"/>
    </source>
</evidence>
<name>A0A3E3JZE2_9FIRM</name>
<gene>
    <name evidence="2" type="ORF">DW016_12920</name>
</gene>
<dbReference type="Pfam" id="PF12146">
    <property type="entry name" value="Hydrolase_4"/>
    <property type="match status" value="1"/>
</dbReference>
<dbReference type="InterPro" id="IPR029058">
    <property type="entry name" value="AB_hydrolase_fold"/>
</dbReference>
<dbReference type="RefSeq" id="WP_024734002.1">
    <property type="nucleotide sequence ID" value="NZ_BAABYU010000001.1"/>
</dbReference>
<dbReference type="EMBL" id="QVLX01000008">
    <property type="protein sequence ID" value="RGE85412.1"/>
    <property type="molecule type" value="Genomic_DNA"/>
</dbReference>
<keyword evidence="2" id="KW-0378">Hydrolase</keyword>
<keyword evidence="3" id="KW-1185">Reference proteome</keyword>
<dbReference type="SUPFAM" id="SSF53474">
    <property type="entry name" value="alpha/beta-Hydrolases"/>
    <property type="match status" value="1"/>
</dbReference>
<dbReference type="InterPro" id="IPR051044">
    <property type="entry name" value="MAG_DAG_Lipase"/>
</dbReference>
<accession>A0A3E3JZE2</accession>
<dbReference type="Gene3D" id="3.40.50.1820">
    <property type="entry name" value="alpha/beta hydrolase"/>
    <property type="match status" value="1"/>
</dbReference>
<protein>
    <submittedName>
        <fullName evidence="2">Alpha/beta fold hydrolase</fullName>
    </submittedName>
</protein>
<proteinExistence type="predicted"/>
<organism evidence="2 3">
    <name type="scientific">Sellimonas intestinalis</name>
    <dbReference type="NCBI Taxonomy" id="1653434"/>
    <lineage>
        <taxon>Bacteria</taxon>
        <taxon>Bacillati</taxon>
        <taxon>Bacillota</taxon>
        <taxon>Clostridia</taxon>
        <taxon>Lachnospirales</taxon>
        <taxon>Lachnospiraceae</taxon>
        <taxon>Sellimonas</taxon>
    </lineage>
</organism>
<feature type="domain" description="Serine aminopeptidase S33" evidence="1">
    <location>
        <begin position="27"/>
        <end position="291"/>
    </location>
</feature>
<comment type="caution">
    <text evidence="2">The sequence shown here is derived from an EMBL/GenBank/DDBJ whole genome shotgun (WGS) entry which is preliminary data.</text>
</comment>
<evidence type="ECO:0000313" key="3">
    <source>
        <dbReference type="Proteomes" id="UP000261080"/>
    </source>
</evidence>
<dbReference type="PANTHER" id="PTHR11614">
    <property type="entry name" value="PHOSPHOLIPASE-RELATED"/>
    <property type="match status" value="1"/>
</dbReference>
<dbReference type="GO" id="GO:0016787">
    <property type="term" value="F:hydrolase activity"/>
    <property type="evidence" value="ECO:0007669"/>
    <property type="project" value="UniProtKB-KW"/>
</dbReference>
<dbReference type="InterPro" id="IPR022742">
    <property type="entry name" value="Hydrolase_4"/>
</dbReference>
<evidence type="ECO:0000313" key="2">
    <source>
        <dbReference type="EMBL" id="RGE85412.1"/>
    </source>
</evidence>
<dbReference type="Proteomes" id="UP000261080">
    <property type="component" value="Unassembled WGS sequence"/>
</dbReference>
<sequence length="307" mass="35234">MKREGFYLSCDHKTKIHAVAWIPENREIRAVIQLCHGMTEYVNRYDEFARWLAEKGYYVTGHDHLGHGQSVLSEEDYGYFPEKRGNECVIGDIRKLFLATKKRYPDCPYFMLGHSMGSFLLRQYIQNYGKELTGAIVMGTGYKPYPLLVAGGLLCSAIGKLRGGHYRSRLVDNMAFGGYNKSFEPGKTGREWLSANPENVVHYEEDPLCGFLFTVTAYRQMFRGMKTLTKKGVANIPKDLAVLFVSGDKDPVGDFGAGVWRVYEQYRKAGMKDVEIQLYSGDRHEILNEKDRKRVFEKIADWMAKRE</sequence>
<dbReference type="AlphaFoldDB" id="A0A3E3JZE2"/>